<sequence>MNGANTEADHDDFNNNNTSISNTNDELINVDDILVDDDSDRDDGDDDVDEKEKMEIEETALEIKAKPVELLMSLTKEFEKYVVLLTKVDVDLKERVPSESMYHTIK</sequence>
<feature type="compositionally biased region" description="Low complexity" evidence="1">
    <location>
        <begin position="14"/>
        <end position="32"/>
    </location>
</feature>
<dbReference type="RefSeq" id="XP_004362946.1">
    <property type="nucleotide sequence ID" value="XM_004362889.1"/>
</dbReference>
<reference evidence="3" key="1">
    <citation type="journal article" date="2011" name="Genome Res.">
        <title>Phylogeny-wide analysis of social amoeba genomes highlights ancient origins for complex intercellular communication.</title>
        <authorList>
            <person name="Heidel A.J."/>
            <person name="Lawal H.M."/>
            <person name="Felder M."/>
            <person name="Schilde C."/>
            <person name="Helps N.R."/>
            <person name="Tunggal B."/>
            <person name="Rivero F."/>
            <person name="John U."/>
            <person name="Schleicher M."/>
            <person name="Eichinger L."/>
            <person name="Platzer M."/>
            <person name="Noegel A.A."/>
            <person name="Schaap P."/>
            <person name="Gloeckner G."/>
        </authorList>
    </citation>
    <scope>NUCLEOTIDE SEQUENCE [LARGE SCALE GENOMIC DNA]</scope>
    <source>
        <strain evidence="3">SH3</strain>
    </source>
</reference>
<keyword evidence="3" id="KW-1185">Reference proteome</keyword>
<dbReference type="EMBL" id="GL883006">
    <property type="protein sequence ID" value="EGG25095.1"/>
    <property type="molecule type" value="Genomic_DNA"/>
</dbReference>
<dbReference type="GeneID" id="14877427"/>
<name>F4PHB1_CACFS</name>
<gene>
    <name evidence="2" type="ORF">DFA_03341</name>
</gene>
<proteinExistence type="predicted"/>
<evidence type="ECO:0000313" key="3">
    <source>
        <dbReference type="Proteomes" id="UP000007797"/>
    </source>
</evidence>
<dbReference type="Proteomes" id="UP000007797">
    <property type="component" value="Unassembled WGS sequence"/>
</dbReference>
<dbReference type="KEGG" id="dfa:DFA_03341"/>
<protein>
    <submittedName>
        <fullName evidence="2">Uncharacterized protein</fullName>
    </submittedName>
</protein>
<accession>F4PHB1</accession>
<organism evidence="2 3">
    <name type="scientific">Cavenderia fasciculata</name>
    <name type="common">Slime mold</name>
    <name type="synonym">Dictyostelium fasciculatum</name>
    <dbReference type="NCBI Taxonomy" id="261658"/>
    <lineage>
        <taxon>Eukaryota</taxon>
        <taxon>Amoebozoa</taxon>
        <taxon>Evosea</taxon>
        <taxon>Eumycetozoa</taxon>
        <taxon>Dictyostelia</taxon>
        <taxon>Acytosteliales</taxon>
        <taxon>Cavenderiaceae</taxon>
        <taxon>Cavenderia</taxon>
    </lineage>
</organism>
<evidence type="ECO:0000313" key="2">
    <source>
        <dbReference type="EMBL" id="EGG25095.1"/>
    </source>
</evidence>
<feature type="region of interest" description="Disordered" evidence="1">
    <location>
        <begin position="1"/>
        <end position="52"/>
    </location>
</feature>
<dbReference type="AlphaFoldDB" id="F4PHB1"/>
<evidence type="ECO:0000256" key="1">
    <source>
        <dbReference type="SAM" id="MobiDB-lite"/>
    </source>
</evidence>
<feature type="compositionally biased region" description="Acidic residues" evidence="1">
    <location>
        <begin position="33"/>
        <end position="49"/>
    </location>
</feature>